<dbReference type="InParanoid" id="A2E4X7"/>
<dbReference type="eggNOG" id="KOG2171">
    <property type="taxonomic scope" value="Eukaryota"/>
</dbReference>
<evidence type="ECO:0000313" key="1">
    <source>
        <dbReference type="EMBL" id="EAY12316.1"/>
    </source>
</evidence>
<gene>
    <name evidence="1" type="ORF">TVAG_161220</name>
</gene>
<dbReference type="FunFam" id="1.25.10.10:FF:001323">
    <property type="entry name" value="Uncharacterized protein"/>
    <property type="match status" value="1"/>
</dbReference>
<protein>
    <recommendedName>
        <fullName evidence="3">HEAT repeat family protein</fullName>
    </recommendedName>
</protein>
<dbReference type="SMR" id="A2E4X7"/>
<dbReference type="InterPro" id="IPR051177">
    <property type="entry name" value="CIK-Related_Protein"/>
</dbReference>
<dbReference type="AlphaFoldDB" id="A2E4X7"/>
<name>A2E4X7_TRIV3</name>
<dbReference type="PANTHER" id="PTHR12984:SF3">
    <property type="entry name" value="N-TERMINAL KINASE-LIKE PROTEIN"/>
    <property type="match status" value="1"/>
</dbReference>
<dbReference type="OrthoDB" id="543373at2759"/>
<evidence type="ECO:0000313" key="2">
    <source>
        <dbReference type="Proteomes" id="UP000001542"/>
    </source>
</evidence>
<reference evidence="1" key="2">
    <citation type="journal article" date="2007" name="Science">
        <title>Draft genome sequence of the sexually transmitted pathogen Trichomonas vaginalis.</title>
        <authorList>
            <person name="Carlton J.M."/>
            <person name="Hirt R.P."/>
            <person name="Silva J.C."/>
            <person name="Delcher A.L."/>
            <person name="Schatz M."/>
            <person name="Zhao Q."/>
            <person name="Wortman J.R."/>
            <person name="Bidwell S.L."/>
            <person name="Alsmark U.C.M."/>
            <person name="Besteiro S."/>
            <person name="Sicheritz-Ponten T."/>
            <person name="Noel C.J."/>
            <person name="Dacks J.B."/>
            <person name="Foster P.G."/>
            <person name="Simillion C."/>
            <person name="Van de Peer Y."/>
            <person name="Miranda-Saavedra D."/>
            <person name="Barton G.J."/>
            <person name="Westrop G.D."/>
            <person name="Mueller S."/>
            <person name="Dessi D."/>
            <person name="Fiori P.L."/>
            <person name="Ren Q."/>
            <person name="Paulsen I."/>
            <person name="Zhang H."/>
            <person name="Bastida-Corcuera F.D."/>
            <person name="Simoes-Barbosa A."/>
            <person name="Brown M.T."/>
            <person name="Hayes R.D."/>
            <person name="Mukherjee M."/>
            <person name="Okumura C.Y."/>
            <person name="Schneider R."/>
            <person name="Smith A.J."/>
            <person name="Vanacova S."/>
            <person name="Villalvazo M."/>
            <person name="Haas B.J."/>
            <person name="Pertea M."/>
            <person name="Feldblyum T.V."/>
            <person name="Utterback T.R."/>
            <person name="Shu C.L."/>
            <person name="Osoegawa K."/>
            <person name="de Jong P.J."/>
            <person name="Hrdy I."/>
            <person name="Horvathova L."/>
            <person name="Zubacova Z."/>
            <person name="Dolezal P."/>
            <person name="Malik S.B."/>
            <person name="Logsdon J.M. Jr."/>
            <person name="Henze K."/>
            <person name="Gupta A."/>
            <person name="Wang C.C."/>
            <person name="Dunne R.L."/>
            <person name="Upcroft J.A."/>
            <person name="Upcroft P."/>
            <person name="White O."/>
            <person name="Salzberg S.L."/>
            <person name="Tang P."/>
            <person name="Chiu C.-H."/>
            <person name="Lee Y.-S."/>
            <person name="Embley T.M."/>
            <person name="Coombs G.H."/>
            <person name="Mottram J.C."/>
            <person name="Tachezy J."/>
            <person name="Fraser-Liggett C.M."/>
            <person name="Johnson P.J."/>
        </authorList>
    </citation>
    <scope>NUCLEOTIDE SEQUENCE [LARGE SCALE GENOMIC DNA]</scope>
    <source>
        <strain evidence="1">G3</strain>
    </source>
</reference>
<dbReference type="Proteomes" id="UP000001542">
    <property type="component" value="Unassembled WGS sequence"/>
</dbReference>
<dbReference type="EMBL" id="DS113304">
    <property type="protein sequence ID" value="EAY12316.1"/>
    <property type="molecule type" value="Genomic_DNA"/>
</dbReference>
<dbReference type="InterPro" id="IPR016024">
    <property type="entry name" value="ARM-type_fold"/>
</dbReference>
<reference evidence="1" key="1">
    <citation type="submission" date="2006-10" db="EMBL/GenBank/DDBJ databases">
        <authorList>
            <person name="Amadeo P."/>
            <person name="Zhao Q."/>
            <person name="Wortman J."/>
            <person name="Fraser-Liggett C."/>
            <person name="Carlton J."/>
        </authorList>
    </citation>
    <scope>NUCLEOTIDE SEQUENCE</scope>
    <source>
        <strain evidence="1">G3</strain>
    </source>
</reference>
<dbReference type="PANTHER" id="PTHR12984">
    <property type="entry name" value="SCY1-RELATED S/T PROTEIN KINASE-LIKE"/>
    <property type="match status" value="1"/>
</dbReference>
<dbReference type="InterPro" id="IPR011989">
    <property type="entry name" value="ARM-like"/>
</dbReference>
<sequence length="931" mass="105485">MNNVAFTVALISAYYVSRDPNVNIPNQLLSLCHDFESHLFQPYMTCLSQIIMRIPSDQLNLDPESSLQLVTNCLQPSIDPIYSSSAMKILFALVENVGAVDSLKNLAGNICQAISSFSGDTLFQALSDLNIFTPKHSDFFSDILTDIIQVLLEISLNTENAEQSRMKALLNMNILILQMPSLCSDFLGDIIEGIIRIGCEVTIEDYLLSDEDFTYSQYALDRLGEIILDDTLAPLAISICNEAVSQLLSSYIWENTYVGIVILEKIIRAGSDYTISFLGDYISLILPHVTDEAPIIRTAACNTLSIASTIYQPTIQNQYASTIIPVFVQLIDQDADEKSCCVAIRSLSEFCQFCTPTTLEEYCDQILAVIVNHGLADGNEDFQSNVIGCVNVFIPKLKKPFLDNYNQLLITIISNLQTMTDKPNVRARTLEMIYLKNEYSLMTNEITDLMSLFLSWDWELLSIDEYQNLTKCVLSFSMFNTPEFINFAPEIMNKLILILMNAKNPTVHPEFQSDFIQNSDTIPLLCDNSVIEISKSEISKLKSTILTIDRILSVIGTQNCITPFWGQIKKVYGDCMLLNIYPTLPECAIHCFVRFFSLYNEIDDEKHTKLQKFGSTFINICLKLANITANMMILATIVRHLRFSVVKLANFGVLDSQNLLNQIFQIDELVESKINKKEMIDTERDCLDSEIGEFLAMWLKLFPNDSETVLSNLIEKYPINFENTRPLTLDIWVLWFTISQCQDERLHSDLIKCVFNQTGSPSIYVTLNAFLCLNRLARFTQLNEETLQDAVVTVISSLDRSSISNNKEIVGSAMIALSSLLQNLEKETNENLLVFVDKFPLTTNFEDIDITYSYFLSLIESEQFQMDKNLMQILINVMVFVSNNEIISLENMNRLKTVFQGITQNESLVHVLIDLLQNSDMSTQKVFSSIM</sequence>
<dbReference type="VEuPathDB" id="TrichDB:TVAGG3_0228500"/>
<proteinExistence type="predicted"/>
<dbReference type="STRING" id="5722.A2E4X7"/>
<dbReference type="KEGG" id="tva:4770278"/>
<dbReference type="SUPFAM" id="SSF48371">
    <property type="entry name" value="ARM repeat"/>
    <property type="match status" value="1"/>
</dbReference>
<dbReference type="VEuPathDB" id="TrichDB:TVAG_161220"/>
<evidence type="ECO:0008006" key="3">
    <source>
        <dbReference type="Google" id="ProtNLM"/>
    </source>
</evidence>
<dbReference type="Gene3D" id="1.25.10.10">
    <property type="entry name" value="Leucine-rich Repeat Variant"/>
    <property type="match status" value="1"/>
</dbReference>
<organism evidence="1 2">
    <name type="scientific">Trichomonas vaginalis (strain ATCC PRA-98 / G3)</name>
    <dbReference type="NCBI Taxonomy" id="412133"/>
    <lineage>
        <taxon>Eukaryota</taxon>
        <taxon>Metamonada</taxon>
        <taxon>Parabasalia</taxon>
        <taxon>Trichomonadida</taxon>
        <taxon>Trichomonadidae</taxon>
        <taxon>Trichomonas</taxon>
    </lineage>
</organism>
<accession>A2E4X7</accession>
<dbReference type="RefSeq" id="XP_001324539.1">
    <property type="nucleotide sequence ID" value="XM_001324504.1"/>
</dbReference>
<keyword evidence="2" id="KW-1185">Reference proteome</keyword>